<dbReference type="PANTHER" id="PTHR23120:SF42">
    <property type="entry name" value="MAESTRO HEAT-LIKE REPEAT FAMILY MEMBER 3"/>
    <property type="match status" value="1"/>
</dbReference>
<organism evidence="2 3">
    <name type="scientific">Patagioenas fasciata monilis</name>
    <dbReference type="NCBI Taxonomy" id="372326"/>
    <lineage>
        <taxon>Eukaryota</taxon>
        <taxon>Metazoa</taxon>
        <taxon>Chordata</taxon>
        <taxon>Craniata</taxon>
        <taxon>Vertebrata</taxon>
        <taxon>Euteleostomi</taxon>
        <taxon>Archelosauria</taxon>
        <taxon>Archosauria</taxon>
        <taxon>Dinosauria</taxon>
        <taxon>Saurischia</taxon>
        <taxon>Theropoda</taxon>
        <taxon>Coelurosauria</taxon>
        <taxon>Aves</taxon>
        <taxon>Neognathae</taxon>
        <taxon>Neoaves</taxon>
        <taxon>Columbimorphae</taxon>
        <taxon>Columbiformes</taxon>
        <taxon>Columbidae</taxon>
        <taxon>Patagioenas</taxon>
    </lineage>
</organism>
<dbReference type="OrthoDB" id="9397175at2759"/>
<comment type="caution">
    <text evidence="2">The sequence shown here is derived from an EMBL/GenBank/DDBJ whole genome shotgun (WGS) entry which is preliminary data.</text>
</comment>
<reference evidence="2 3" key="1">
    <citation type="submission" date="2016-02" db="EMBL/GenBank/DDBJ databases">
        <title>Band-tailed pigeon sequencing and assembly.</title>
        <authorList>
            <person name="Soares A.E."/>
            <person name="Novak B.J."/>
            <person name="Rice E.S."/>
            <person name="O'Connell B."/>
            <person name="Chang D."/>
            <person name="Weber S."/>
            <person name="Shapiro B."/>
        </authorList>
    </citation>
    <scope>NUCLEOTIDE SEQUENCE [LARGE SCALE GENOMIC DNA]</scope>
    <source>
        <strain evidence="2">BTP2013</strain>
        <tissue evidence="2">Blood</tissue>
    </source>
</reference>
<sequence length="354" mass="39342">MFFSCVVPLDFSNILVGMAVLEVLFAWGEPRKVRSNFSREVENLFTPSVPEAVSTKKQLPKVPEHKLIMHVPMSVVSTRSGEDPRTLKKNLVPPTIASSCAEAMTWRGNIAGQSDIPGSQSEATPQDEEQKMEFLKCIAMIFRDATYNDLSEGLDLFCQRYELAENIKVSGDLTALGKEAMLLALASCEDSIGFMEEVLEGKDMSLIQDCFSSVFLLPSKEEMRGLKPYLCFMTMKVVDSMLVALVLNSPASEVSEKMQDIFQVPKIMSLIHKTLGCINTTRARQTVESLVVQMADKCPGEVVSTLLTIAPPGDRSYCAAPFQELSQLREISISFFRDLMKVVVGNKRKMKNIV</sequence>
<accession>A0A1V4L0G3</accession>
<protein>
    <recommendedName>
        <fullName evidence="1">Maestro-like HEAT-repeats domain-containing protein</fullName>
    </recommendedName>
</protein>
<dbReference type="Pfam" id="PF21047">
    <property type="entry name" value="HEAT_Maestro"/>
    <property type="match status" value="1"/>
</dbReference>
<evidence type="ECO:0000259" key="1">
    <source>
        <dbReference type="Pfam" id="PF21047"/>
    </source>
</evidence>
<name>A0A1V4L0G3_PATFA</name>
<evidence type="ECO:0000313" key="2">
    <source>
        <dbReference type="EMBL" id="OPJ89888.1"/>
    </source>
</evidence>
<dbReference type="AlphaFoldDB" id="A0A1V4L0G3"/>
<feature type="domain" description="Maestro-like HEAT-repeats" evidence="1">
    <location>
        <begin position="246"/>
        <end position="318"/>
    </location>
</feature>
<keyword evidence="3" id="KW-1185">Reference proteome</keyword>
<gene>
    <name evidence="2" type="ORF">AV530_011569</name>
</gene>
<dbReference type="Proteomes" id="UP000190648">
    <property type="component" value="Unassembled WGS sequence"/>
</dbReference>
<evidence type="ECO:0000313" key="3">
    <source>
        <dbReference type="Proteomes" id="UP000190648"/>
    </source>
</evidence>
<dbReference type="EMBL" id="LSYS01001076">
    <property type="protein sequence ID" value="OPJ89888.1"/>
    <property type="molecule type" value="Genomic_DNA"/>
</dbReference>
<proteinExistence type="predicted"/>
<dbReference type="InterPro" id="IPR048465">
    <property type="entry name" value="Maestro-like_HEAT"/>
</dbReference>
<dbReference type="GO" id="GO:0005737">
    <property type="term" value="C:cytoplasm"/>
    <property type="evidence" value="ECO:0007669"/>
    <property type="project" value="TreeGrafter"/>
</dbReference>
<dbReference type="InterPro" id="IPR045206">
    <property type="entry name" value="Maestro_heat-like_prot"/>
</dbReference>
<dbReference type="PANTHER" id="PTHR23120">
    <property type="entry name" value="MAESTRO-RELATED HEAT DOMAIN-CONTAINING"/>
    <property type="match status" value="1"/>
</dbReference>